<comment type="caution">
    <text evidence="1">The sequence shown here is derived from an EMBL/GenBank/DDBJ whole genome shotgun (WGS) entry which is preliminary data.</text>
</comment>
<evidence type="ECO:0000313" key="2">
    <source>
        <dbReference type="Proteomes" id="UP001327093"/>
    </source>
</evidence>
<dbReference type="EMBL" id="JAWLNX010000004">
    <property type="protein sequence ID" value="MEB3367422.1"/>
    <property type="molecule type" value="Genomic_DNA"/>
</dbReference>
<accession>A0ABU6A787</accession>
<gene>
    <name evidence="1" type="ORF">R4I43_08380</name>
</gene>
<sequence length="507" mass="54741">MPTTIVTERFYISNDAYAGTTPSYKGTWDSTATPLGPRNLATTPSGTYTSSALSPASTAADYDYVMGRWIHTFSANADLEGTVDWVFGLAESNTSMNAVHHVHIWVSQGATDTVRGTLLADSVGATEFPSPALTGQTDGPKTLTPVTVMAGDRLIVEVGARISSDSTAYTLHMARGGTGTPDLTNGSTSVSTQPSWIEFDWIVPLVVDEAISWIDADGVGTVLGVSWGVAGRFMPPVKFEEEEIPGLAGSVVRSVRHEAREFVLPIWIDDSALGPVTTEEELRIAMRQIVAKMDPTRGAGKIRVTSPVGDQREISCYYRDGLAIDESLGDNTGLLAQKAAVVFRAFDPYWTAVSDVVLDFTVGEVPNFFPAFVDPSAVIDLTSSEVLADTTINNEGDVLAWPVWNLTGPGQEIVLRNETTGKKLELSNNSGLVLGLGETITIDTRPGRKLITKNNVLPEQENLFPYVSDDSSLWPLERGANKVRLEMTGSTEDSLLQLNYKPRYLSP</sequence>
<protein>
    <submittedName>
        <fullName evidence="1">Phage tail family protein</fullName>
    </submittedName>
</protein>
<dbReference type="RefSeq" id="WP_324264973.1">
    <property type="nucleotide sequence ID" value="NZ_JAWLNX010000004.1"/>
</dbReference>
<dbReference type="Proteomes" id="UP001327093">
    <property type="component" value="Unassembled WGS sequence"/>
</dbReference>
<reference evidence="1 2" key="1">
    <citation type="submission" date="2023-10" db="EMBL/GenBank/DDBJ databases">
        <title>Saccharopolyspora sp. nov., isolated from mangrove soil.</title>
        <authorList>
            <person name="Lu Y."/>
            <person name="Liu W."/>
        </authorList>
    </citation>
    <scope>NUCLEOTIDE SEQUENCE [LARGE SCALE GENOMIC DNA]</scope>
    <source>
        <strain evidence="1 2">S2-29</strain>
    </source>
</reference>
<organism evidence="1 2">
    <name type="scientific">Saccharopolyspora mangrovi</name>
    <dbReference type="NCBI Taxonomy" id="3082379"/>
    <lineage>
        <taxon>Bacteria</taxon>
        <taxon>Bacillati</taxon>
        <taxon>Actinomycetota</taxon>
        <taxon>Actinomycetes</taxon>
        <taxon>Pseudonocardiales</taxon>
        <taxon>Pseudonocardiaceae</taxon>
        <taxon>Saccharopolyspora</taxon>
    </lineage>
</organism>
<evidence type="ECO:0000313" key="1">
    <source>
        <dbReference type="EMBL" id="MEB3367422.1"/>
    </source>
</evidence>
<proteinExistence type="predicted"/>
<name>A0ABU6A787_9PSEU</name>
<keyword evidence="2" id="KW-1185">Reference proteome</keyword>